<dbReference type="SUPFAM" id="SSF81383">
    <property type="entry name" value="F-box domain"/>
    <property type="match status" value="1"/>
</dbReference>
<feature type="domain" description="At2g35280-like TPR" evidence="6">
    <location>
        <begin position="289"/>
        <end position="359"/>
    </location>
</feature>
<dbReference type="NCBIfam" id="TIGR00090">
    <property type="entry name" value="rsfS_iojap_ybeB"/>
    <property type="match status" value="1"/>
</dbReference>
<dbReference type="InterPro" id="IPR040338">
    <property type="entry name" value="At1g67623-like"/>
</dbReference>
<dbReference type="SUPFAM" id="SSF81301">
    <property type="entry name" value="Nucleotidyltransferase"/>
    <property type="match status" value="1"/>
</dbReference>
<gene>
    <name evidence="7" type="ORF">BRAA07T31040Z</name>
</gene>
<evidence type="ECO:0000256" key="3">
    <source>
        <dbReference type="ARBA" id="ARBA00023128"/>
    </source>
</evidence>
<dbReference type="InterPro" id="IPR011990">
    <property type="entry name" value="TPR-like_helical_dom_sf"/>
</dbReference>
<dbReference type="CDD" id="cd09917">
    <property type="entry name" value="F-box_SF"/>
    <property type="match status" value="1"/>
</dbReference>
<keyword evidence="3" id="KW-0496">Mitochondrion</keyword>
<accession>A0A3P6BRK9</accession>
<dbReference type="PANTHER" id="PTHR33784:SF10">
    <property type="entry name" value="F-BOX PROTEIN"/>
    <property type="match status" value="1"/>
</dbReference>
<feature type="region of interest" description="Disordered" evidence="4">
    <location>
        <begin position="1"/>
        <end position="22"/>
    </location>
</feature>
<dbReference type="Pfam" id="PF02410">
    <property type="entry name" value="RsfS"/>
    <property type="match status" value="1"/>
</dbReference>
<reference evidence="7" key="1">
    <citation type="submission" date="2018-11" db="EMBL/GenBank/DDBJ databases">
        <authorList>
            <consortium name="Genoscope - CEA"/>
            <person name="William W."/>
        </authorList>
    </citation>
    <scope>NUCLEOTIDE SEQUENCE</scope>
</reference>
<dbReference type="InterPro" id="IPR001810">
    <property type="entry name" value="F-box_dom"/>
</dbReference>
<name>A0A3P6BRK9_BRACM</name>
<dbReference type="HAMAP" id="MF_01477">
    <property type="entry name" value="Iojap_RsfS"/>
    <property type="match status" value="1"/>
</dbReference>
<evidence type="ECO:0000256" key="4">
    <source>
        <dbReference type="SAM" id="MobiDB-lite"/>
    </source>
</evidence>
<proteinExistence type="inferred from homology"/>
<evidence type="ECO:0000259" key="5">
    <source>
        <dbReference type="Pfam" id="PF00646"/>
    </source>
</evidence>
<evidence type="ECO:0000259" key="6">
    <source>
        <dbReference type="Pfam" id="PF23310"/>
    </source>
</evidence>
<dbReference type="Gene3D" id="1.20.1280.50">
    <property type="match status" value="1"/>
</dbReference>
<dbReference type="Gene3D" id="1.25.40.10">
    <property type="entry name" value="Tetratricopeptide repeat domain"/>
    <property type="match status" value="1"/>
</dbReference>
<dbReference type="InterPro" id="IPR057136">
    <property type="entry name" value="At2g35280_TPR_dom"/>
</dbReference>
<dbReference type="InterPro" id="IPR043519">
    <property type="entry name" value="NT_sf"/>
</dbReference>
<evidence type="ECO:0000256" key="2">
    <source>
        <dbReference type="ARBA" id="ARBA00010574"/>
    </source>
</evidence>
<evidence type="ECO:0000313" key="7">
    <source>
        <dbReference type="EMBL" id="VDD01465.1"/>
    </source>
</evidence>
<feature type="compositionally biased region" description="Low complexity" evidence="4">
    <location>
        <begin position="1"/>
        <end position="18"/>
    </location>
</feature>
<dbReference type="PANTHER" id="PTHR33784">
    <property type="entry name" value="OS05G0482100 PROTEIN"/>
    <property type="match status" value="1"/>
</dbReference>
<organism evidence="7">
    <name type="scientific">Brassica campestris</name>
    <name type="common">Field mustard</name>
    <dbReference type="NCBI Taxonomy" id="3711"/>
    <lineage>
        <taxon>Eukaryota</taxon>
        <taxon>Viridiplantae</taxon>
        <taxon>Streptophyta</taxon>
        <taxon>Embryophyta</taxon>
        <taxon>Tracheophyta</taxon>
        <taxon>Spermatophyta</taxon>
        <taxon>Magnoliopsida</taxon>
        <taxon>eudicotyledons</taxon>
        <taxon>Gunneridae</taxon>
        <taxon>Pentapetalae</taxon>
        <taxon>rosids</taxon>
        <taxon>malvids</taxon>
        <taxon>Brassicales</taxon>
        <taxon>Brassicaceae</taxon>
        <taxon>Brassiceae</taxon>
        <taxon>Brassica</taxon>
    </lineage>
</organism>
<dbReference type="InterPro" id="IPR004394">
    <property type="entry name" value="Iojap/RsfS/C7orf30"/>
</dbReference>
<protein>
    <submittedName>
        <fullName evidence="7">Uncharacterized protein</fullName>
    </submittedName>
</protein>
<dbReference type="EMBL" id="LR031574">
    <property type="protein sequence ID" value="VDD01465.1"/>
    <property type="molecule type" value="Genomic_DNA"/>
</dbReference>
<dbReference type="Pfam" id="PF23310">
    <property type="entry name" value="TPR_27"/>
    <property type="match status" value="1"/>
</dbReference>
<sequence>MLAALRSRCSSLPSLLKSPPSPSLPDQSWKLLGLSASNPPSFSSSSAGAARDISEVLSVAEVEKILSDVKADNVIVIPTENQSCWADVTIIATGRSDWHLKNIAQALVYRAKQKQRGEKHVMLPCVQGYDTKWIVIDYGKFVVHALDEKARVYFNLESLWTGEPSSANDNSDKDLQNAFVKVRPINNSKKKKPVQNSNKRRVSLDSLPDDLLVEISSRTAASSLSAVCNLRLVSKTFNRTCDEKYVISRLSLHELTLLTWYHYQDPELERKVRTEHERKIFNKKKELERKARTERLSNFYKRCRRNGNPEALYREGIIDYFLRNQKRKGLKLLSQAAKKGNKEATYVYGLILICGGGRDIYEEGPVLHGGETKQAGFKILSSLIKPLMSKTLEELVDMRDKIGGSMRWLGTQVMKELKRAYVPDKCGCDGRTSEFLAYNCAWHRYGEDNDMNTSSACEICLWDHEVKCFF</sequence>
<feature type="domain" description="F-box" evidence="5">
    <location>
        <begin position="204"/>
        <end position="245"/>
    </location>
</feature>
<dbReference type="FunFam" id="3.30.460.10:FF:000018">
    <property type="entry name" value="Mitochondrial assembly of ribosomal large subunit 1"/>
    <property type="match status" value="1"/>
</dbReference>
<evidence type="ECO:0000256" key="1">
    <source>
        <dbReference type="ARBA" id="ARBA00004173"/>
    </source>
</evidence>
<dbReference type="InterPro" id="IPR036047">
    <property type="entry name" value="F-box-like_dom_sf"/>
</dbReference>
<dbReference type="AlphaFoldDB" id="A0A3P6BRK9"/>
<comment type="subcellular location">
    <subcellularLocation>
        <location evidence="1">Mitochondrion</location>
    </subcellularLocation>
</comment>
<dbReference type="Pfam" id="PF00646">
    <property type="entry name" value="F-box"/>
    <property type="match status" value="1"/>
</dbReference>
<comment type="similarity">
    <text evidence="2">Belongs to the Iojap/RsfS family.</text>
</comment>
<dbReference type="Gene3D" id="3.30.460.10">
    <property type="entry name" value="Beta Polymerase, domain 2"/>
    <property type="match status" value="1"/>
</dbReference>
<dbReference type="GO" id="GO:0005739">
    <property type="term" value="C:mitochondrion"/>
    <property type="evidence" value="ECO:0007669"/>
    <property type="project" value="UniProtKB-SubCell"/>
</dbReference>